<feature type="region of interest" description="Disordered" evidence="6">
    <location>
        <begin position="25"/>
        <end position="55"/>
    </location>
</feature>
<evidence type="ECO:0000313" key="11">
    <source>
        <dbReference type="Proteomes" id="UP000004208"/>
    </source>
</evidence>
<dbReference type="AlphaFoldDB" id="D7WBB9"/>
<keyword evidence="2" id="KW-1003">Cell membrane</keyword>
<name>D7WBB9_9CORY</name>
<keyword evidence="11" id="KW-1185">Reference proteome</keyword>
<feature type="chain" id="PRO_5039705402" evidence="8">
    <location>
        <begin position="20"/>
        <end position="225"/>
    </location>
</feature>
<evidence type="ECO:0000256" key="7">
    <source>
        <dbReference type="SAM" id="Phobius"/>
    </source>
</evidence>
<evidence type="ECO:0000256" key="5">
    <source>
        <dbReference type="ARBA" id="ARBA00023136"/>
    </source>
</evidence>
<comment type="caution">
    <text evidence="10">The sequence shown here is derived from an EMBL/GenBank/DDBJ whole genome shotgun (WGS) entry which is preliminary data.</text>
</comment>
<dbReference type="PANTHER" id="PTHR35007:SF3">
    <property type="entry name" value="POSSIBLE CONSERVED ALANINE RICH MEMBRANE PROTEIN"/>
    <property type="match status" value="1"/>
</dbReference>
<keyword evidence="4 7" id="KW-1133">Transmembrane helix</keyword>
<organism evidence="10 11">
    <name type="scientific">Corynebacterium genitalium ATCC 33030</name>
    <dbReference type="NCBI Taxonomy" id="585529"/>
    <lineage>
        <taxon>Bacteria</taxon>
        <taxon>Bacillati</taxon>
        <taxon>Actinomycetota</taxon>
        <taxon>Actinomycetes</taxon>
        <taxon>Mycobacteriales</taxon>
        <taxon>Corynebacteriaceae</taxon>
        <taxon>Corynebacterium</taxon>
    </lineage>
</organism>
<dbReference type="HOGENOM" id="CLU_064089_1_1_11"/>
<evidence type="ECO:0000256" key="3">
    <source>
        <dbReference type="ARBA" id="ARBA00022692"/>
    </source>
</evidence>
<comment type="subcellular location">
    <subcellularLocation>
        <location evidence="1">Cell membrane</location>
        <topology evidence="1">Multi-pass membrane protein</topology>
    </subcellularLocation>
</comment>
<dbReference type="eggNOG" id="COG2064">
    <property type="taxonomic scope" value="Bacteria"/>
</dbReference>
<sequence length="225" mass="23063">MSASISTVLATAFLAGALALPGVGPAGRISESTRDPKAPRDGPGNTSRWGKQKKRWDKHRIASDIELFAACFRAGLPAAAAAAAVAESYQQGGQDEALNEGENVGDTGESGQLAQLGQLWRRVVAYSELGIEPERAWAVMHGVPGCEELASTVTLSHASGSAVADSCDRIAESLRADAADDATAAAERAGVLISIPLAAFFLPAFFVLGLAPVVIGLGSDMFGGG</sequence>
<dbReference type="Pfam" id="PF00482">
    <property type="entry name" value="T2SSF"/>
    <property type="match status" value="1"/>
</dbReference>
<keyword evidence="8" id="KW-0732">Signal</keyword>
<dbReference type="Proteomes" id="UP000004208">
    <property type="component" value="Unassembled WGS sequence"/>
</dbReference>
<evidence type="ECO:0000256" key="1">
    <source>
        <dbReference type="ARBA" id="ARBA00004651"/>
    </source>
</evidence>
<dbReference type="EMBL" id="ACLJ02000001">
    <property type="protein sequence ID" value="EFK55150.1"/>
    <property type="molecule type" value="Genomic_DNA"/>
</dbReference>
<keyword evidence="5 7" id="KW-0472">Membrane</keyword>
<dbReference type="STRING" id="585529.HMPREF0291_10408"/>
<evidence type="ECO:0000256" key="4">
    <source>
        <dbReference type="ARBA" id="ARBA00022989"/>
    </source>
</evidence>
<dbReference type="GO" id="GO:0005886">
    <property type="term" value="C:plasma membrane"/>
    <property type="evidence" value="ECO:0007669"/>
    <property type="project" value="UniProtKB-SubCell"/>
</dbReference>
<gene>
    <name evidence="10" type="ORF">HMPREF0291_10408</name>
</gene>
<evidence type="ECO:0000259" key="9">
    <source>
        <dbReference type="Pfam" id="PF00482"/>
    </source>
</evidence>
<feature type="signal peptide" evidence="8">
    <location>
        <begin position="1"/>
        <end position="19"/>
    </location>
</feature>
<evidence type="ECO:0000313" key="10">
    <source>
        <dbReference type="EMBL" id="EFK55150.1"/>
    </source>
</evidence>
<evidence type="ECO:0000256" key="2">
    <source>
        <dbReference type="ARBA" id="ARBA00022475"/>
    </source>
</evidence>
<protein>
    <submittedName>
        <fullName evidence="10">Bacterial type II secretion system domain protein F</fullName>
    </submittedName>
</protein>
<dbReference type="RefSeq" id="WP_005287171.1">
    <property type="nucleotide sequence ID" value="NZ_CM000961.1"/>
</dbReference>
<feature type="transmembrane region" description="Helical" evidence="7">
    <location>
        <begin position="197"/>
        <end position="218"/>
    </location>
</feature>
<accession>D7WBB9</accession>
<feature type="compositionally biased region" description="Basic and acidic residues" evidence="6">
    <location>
        <begin position="31"/>
        <end position="40"/>
    </location>
</feature>
<dbReference type="OrthoDB" id="3267562at2"/>
<dbReference type="PANTHER" id="PTHR35007">
    <property type="entry name" value="INTEGRAL MEMBRANE PROTEIN-RELATED"/>
    <property type="match status" value="1"/>
</dbReference>
<proteinExistence type="predicted"/>
<feature type="domain" description="Type II secretion system protein GspF" evidence="9">
    <location>
        <begin position="109"/>
        <end position="210"/>
    </location>
</feature>
<evidence type="ECO:0000256" key="6">
    <source>
        <dbReference type="SAM" id="MobiDB-lite"/>
    </source>
</evidence>
<keyword evidence="3 7" id="KW-0812">Transmembrane</keyword>
<evidence type="ECO:0000256" key="8">
    <source>
        <dbReference type="SAM" id="SignalP"/>
    </source>
</evidence>
<reference evidence="10" key="1">
    <citation type="submission" date="2010-06" db="EMBL/GenBank/DDBJ databases">
        <authorList>
            <person name="Muzny D."/>
            <person name="Qin X."/>
            <person name="Buhay C."/>
            <person name="Dugan-Rocha S."/>
            <person name="Ding Y."/>
            <person name="Chen G."/>
            <person name="Hawes A."/>
            <person name="Holder M."/>
            <person name="Jhangiani S."/>
            <person name="Johnson A."/>
            <person name="Khan Z."/>
            <person name="Li Z."/>
            <person name="Liu W."/>
            <person name="Liu X."/>
            <person name="Perez L."/>
            <person name="Shen H."/>
            <person name="Wang Q."/>
            <person name="Watt J."/>
            <person name="Xi L."/>
            <person name="Xin Y."/>
            <person name="Zhou J."/>
            <person name="Deng J."/>
            <person name="Jiang H."/>
            <person name="Liu Y."/>
            <person name="Qu J."/>
            <person name="Song X.-Z."/>
            <person name="Zhang L."/>
            <person name="Villasana D."/>
            <person name="Johnson A."/>
            <person name="Liu J."/>
            <person name="Liyanage D."/>
            <person name="Lorensuhewa L."/>
            <person name="Robinson T."/>
            <person name="Song A."/>
            <person name="Song B.-B."/>
            <person name="Dinh H."/>
            <person name="Thornton R."/>
            <person name="Coyle M."/>
            <person name="Francisco L."/>
            <person name="Jackson L."/>
            <person name="Javaid M."/>
            <person name="Korchina V."/>
            <person name="Kovar C."/>
            <person name="Mata R."/>
            <person name="Mathew T."/>
            <person name="Ngo R."/>
            <person name="Nguyen L."/>
            <person name="Nguyen N."/>
            <person name="Okwuonu G."/>
            <person name="Ongeri F."/>
            <person name="Pham C."/>
            <person name="Simmons D."/>
            <person name="Wilczek-Boney K."/>
            <person name="Hale W."/>
            <person name="Jakkamsetti A."/>
            <person name="Pham P."/>
            <person name="Ruth R."/>
            <person name="San Lucas F."/>
            <person name="Warren J."/>
            <person name="Zhang J."/>
            <person name="Zhao Z."/>
            <person name="Zhou C."/>
            <person name="Zhu D."/>
            <person name="Lee S."/>
            <person name="Bess C."/>
            <person name="Blankenburg K."/>
            <person name="Forbes L."/>
            <person name="Fu Q."/>
            <person name="Gubbala S."/>
            <person name="Hirani K."/>
            <person name="Jayaseelan J.C."/>
            <person name="Lara F."/>
            <person name="Munidasa M."/>
            <person name="Palculict T."/>
            <person name="Patil S."/>
            <person name="Pu L.-L."/>
            <person name="Saada N."/>
            <person name="Tang L."/>
            <person name="Weissenberger G."/>
            <person name="Zhu Y."/>
            <person name="Hemphill L."/>
            <person name="Shang Y."/>
            <person name="Youmans B."/>
            <person name="Ayvaz T."/>
            <person name="Ross M."/>
            <person name="Santibanez J."/>
            <person name="Aqrawi P."/>
            <person name="Gross S."/>
            <person name="Joshi V."/>
            <person name="Fowler G."/>
            <person name="Nazareth L."/>
            <person name="Reid J."/>
            <person name="Worley K."/>
            <person name="Petrosino J."/>
            <person name="Highlander S."/>
            <person name="Gibbs R."/>
        </authorList>
    </citation>
    <scope>NUCLEOTIDE SEQUENCE [LARGE SCALE GENOMIC DNA]</scope>
    <source>
        <strain evidence="10">ATCC 33030</strain>
    </source>
</reference>
<dbReference type="InterPro" id="IPR018076">
    <property type="entry name" value="T2SS_GspF_dom"/>
</dbReference>